<dbReference type="Proteomes" id="UP000023152">
    <property type="component" value="Unassembled WGS sequence"/>
</dbReference>
<proteinExistence type="predicted"/>
<sequence length="151" mass="17519">MEKKRDKGKVRSKAHPLRETAAEKMDMVMSFLDYDGKKCSAIAIKQQYHISTIIENFKFSFLFSVTAIKLFQIDKFLKNKKISAVLGVNFTLHYTVVQELVQSIKFITKCNTFNDFIVDFLQVHHLVTMFGSSNKQNNPKMFVWASKNILQ</sequence>
<reference evidence="1 2" key="1">
    <citation type="journal article" date="2013" name="Curr. Biol.">
        <title>The Genome of the Foraminiferan Reticulomyxa filosa.</title>
        <authorList>
            <person name="Glockner G."/>
            <person name="Hulsmann N."/>
            <person name="Schleicher M."/>
            <person name="Noegel A.A."/>
            <person name="Eichinger L."/>
            <person name="Gallinger C."/>
            <person name="Pawlowski J."/>
            <person name="Sierra R."/>
            <person name="Euteneuer U."/>
            <person name="Pillet L."/>
            <person name="Moustafa A."/>
            <person name="Platzer M."/>
            <person name="Groth M."/>
            <person name="Szafranski K."/>
            <person name="Schliwa M."/>
        </authorList>
    </citation>
    <scope>NUCLEOTIDE SEQUENCE [LARGE SCALE GENOMIC DNA]</scope>
</reference>
<evidence type="ECO:0000313" key="1">
    <source>
        <dbReference type="EMBL" id="ETO15758.1"/>
    </source>
</evidence>
<organism evidence="1 2">
    <name type="scientific">Reticulomyxa filosa</name>
    <dbReference type="NCBI Taxonomy" id="46433"/>
    <lineage>
        <taxon>Eukaryota</taxon>
        <taxon>Sar</taxon>
        <taxon>Rhizaria</taxon>
        <taxon>Retaria</taxon>
        <taxon>Foraminifera</taxon>
        <taxon>Monothalamids</taxon>
        <taxon>Reticulomyxidae</taxon>
        <taxon>Reticulomyxa</taxon>
    </lineage>
</organism>
<protein>
    <submittedName>
        <fullName evidence="1">Uncharacterized protein</fullName>
    </submittedName>
</protein>
<name>X6MP27_RETFI</name>
<comment type="caution">
    <text evidence="1">The sequence shown here is derived from an EMBL/GenBank/DDBJ whole genome shotgun (WGS) entry which is preliminary data.</text>
</comment>
<dbReference type="EMBL" id="ASPP01018818">
    <property type="protein sequence ID" value="ETO15758.1"/>
    <property type="molecule type" value="Genomic_DNA"/>
</dbReference>
<keyword evidence="2" id="KW-1185">Reference proteome</keyword>
<evidence type="ECO:0000313" key="2">
    <source>
        <dbReference type="Proteomes" id="UP000023152"/>
    </source>
</evidence>
<dbReference type="AlphaFoldDB" id="X6MP27"/>
<gene>
    <name evidence="1" type="ORF">RFI_21606</name>
</gene>
<accession>X6MP27</accession>